<dbReference type="InterPro" id="IPR002110">
    <property type="entry name" value="Ankyrin_rpt"/>
</dbReference>
<reference evidence="5 6" key="1">
    <citation type="submission" date="2015-01" db="EMBL/GenBank/DDBJ databases">
        <title>The Genome Sequence of Capronia semiimmersa CBS27337.</title>
        <authorList>
            <consortium name="The Broad Institute Genomics Platform"/>
            <person name="Cuomo C."/>
            <person name="de Hoog S."/>
            <person name="Gorbushina A."/>
            <person name="Stielow B."/>
            <person name="Teixiera M."/>
            <person name="Abouelleil A."/>
            <person name="Chapman S.B."/>
            <person name="Priest M."/>
            <person name="Young S.K."/>
            <person name="Wortman J."/>
            <person name="Nusbaum C."/>
            <person name="Birren B."/>
        </authorList>
    </citation>
    <scope>NUCLEOTIDE SEQUENCE [LARGE SCALE GENOMIC DNA]</scope>
    <source>
        <strain evidence="5 6">CBS 27337</strain>
    </source>
</reference>
<evidence type="ECO:0000256" key="3">
    <source>
        <dbReference type="PROSITE-ProRule" id="PRU00023"/>
    </source>
</evidence>
<dbReference type="PROSITE" id="PS50088">
    <property type="entry name" value="ANK_REPEAT"/>
    <property type="match status" value="2"/>
</dbReference>
<dbReference type="HOGENOM" id="CLU_010556_0_0_1"/>
<protein>
    <recommendedName>
        <fullName evidence="4">Azaphilone pigments biosynthesis cluster protein L N-terminal domain-containing protein</fullName>
    </recommendedName>
</protein>
<keyword evidence="6" id="KW-1185">Reference proteome</keyword>
<dbReference type="PANTHER" id="PTHR24198:SF165">
    <property type="entry name" value="ANKYRIN REPEAT-CONTAINING PROTEIN-RELATED"/>
    <property type="match status" value="1"/>
</dbReference>
<dbReference type="SUPFAM" id="SSF48403">
    <property type="entry name" value="Ankyrin repeat"/>
    <property type="match status" value="1"/>
</dbReference>
<accession>A0A0D2EFL0</accession>
<dbReference type="EMBL" id="KN846956">
    <property type="protein sequence ID" value="KIW73107.1"/>
    <property type="molecule type" value="Genomic_DNA"/>
</dbReference>
<dbReference type="SMART" id="SM00248">
    <property type="entry name" value="ANK"/>
    <property type="match status" value="7"/>
</dbReference>
<dbReference type="STRING" id="5601.A0A0D2EFL0"/>
<dbReference type="Gene3D" id="1.25.40.20">
    <property type="entry name" value="Ankyrin repeat-containing domain"/>
    <property type="match status" value="2"/>
</dbReference>
<keyword evidence="1" id="KW-0677">Repeat</keyword>
<name>A0A0D2EFL0_9EURO</name>
<keyword evidence="2 3" id="KW-0040">ANK repeat</keyword>
<evidence type="ECO:0000256" key="2">
    <source>
        <dbReference type="ARBA" id="ARBA00023043"/>
    </source>
</evidence>
<dbReference type="Proteomes" id="UP000054266">
    <property type="component" value="Unassembled WGS sequence"/>
</dbReference>
<sequence length="763" mass="84284">MADPLSLAASVIAVAEVATQISKAILRMRHFGELPRRVYTLKNEVSDLEVVLRHVHDALKQKTLAPDNEHGSLIQILDTTRSRLADLAKALERVAKDIDGSKIKTIAKSAIWIREKQVFQGFQDDLRSVKATLNLMLGAANSRSLEHIILELRKVTVLTSASDKVQESIDQASNDRLALISRIEQQHQTLSHRLDALQTLMVNVQLKDSSSLDQNTGPSPNGSSAPSIRVIASQRFPCRSWCPCACHAKRNLKLTPPGIMENVLGKMFIGYSGLPAISKPCDFRGCRDRQNATASMEYWFPSWFLSMNLQMYLSFLPQRGMQFQTSTTRRIPDDSLSINFAMQGNIDGLRFLFSQKLAHPRDVSHSRGYTLMRWALYGGMHNYETVKFLISQGVPVDETSYDNVWDFIFRGKCSETEKHALRCITEGGEGDWVEEQNFPLVHRIIFGLSPKPLAAELDENPNAIYLTDAQNRTALDWATARAQLEDISLLLKYGADPNNMDITGRTPVLHAVDSHSAACLRLIVEGGGDPNPTMPKGLFRSSPLTAAGFAGMPELLEILLEFDANPKACNPEGLTALHSVARTPNVECARLLLEYGADLNAMSANGVTPLSAAIMHNNHPVLKLFMDRCYDYITTARLKGTNMLSIVAEHADVETIHILAASHPMKIPYDLKAESLAASLEALQQRRDYSEALSQAFQELVAIAEAEAEECQSIDSLIESGLFLSAKSTFHEEIAEAIAKLDSAAVSPTTTDFEDCPEAVVSL</sequence>
<dbReference type="InterPro" id="IPR036770">
    <property type="entry name" value="Ankyrin_rpt-contain_sf"/>
</dbReference>
<evidence type="ECO:0000259" key="4">
    <source>
        <dbReference type="Pfam" id="PF17111"/>
    </source>
</evidence>
<dbReference type="Pfam" id="PF17111">
    <property type="entry name" value="PigL_N"/>
    <property type="match status" value="1"/>
</dbReference>
<feature type="domain" description="Azaphilone pigments biosynthesis cluster protein L N-terminal" evidence="4">
    <location>
        <begin position="2"/>
        <end position="189"/>
    </location>
</feature>
<feature type="repeat" description="ANK" evidence="3">
    <location>
        <begin position="470"/>
        <end position="502"/>
    </location>
</feature>
<organism evidence="5 6">
    <name type="scientific">Phialophora macrospora</name>
    <dbReference type="NCBI Taxonomy" id="1851006"/>
    <lineage>
        <taxon>Eukaryota</taxon>
        <taxon>Fungi</taxon>
        <taxon>Dikarya</taxon>
        <taxon>Ascomycota</taxon>
        <taxon>Pezizomycotina</taxon>
        <taxon>Eurotiomycetes</taxon>
        <taxon>Chaetothyriomycetidae</taxon>
        <taxon>Chaetothyriales</taxon>
        <taxon>Herpotrichiellaceae</taxon>
        <taxon>Phialophora</taxon>
    </lineage>
</organism>
<dbReference type="PANTHER" id="PTHR24198">
    <property type="entry name" value="ANKYRIN REPEAT AND PROTEIN KINASE DOMAIN-CONTAINING PROTEIN"/>
    <property type="match status" value="1"/>
</dbReference>
<dbReference type="PROSITE" id="PS50297">
    <property type="entry name" value="ANK_REP_REGION"/>
    <property type="match status" value="2"/>
</dbReference>
<evidence type="ECO:0000313" key="6">
    <source>
        <dbReference type="Proteomes" id="UP000054266"/>
    </source>
</evidence>
<feature type="repeat" description="ANK" evidence="3">
    <location>
        <begin position="572"/>
        <end position="604"/>
    </location>
</feature>
<dbReference type="InterPro" id="IPR031348">
    <property type="entry name" value="PigL_N"/>
</dbReference>
<dbReference type="AlphaFoldDB" id="A0A0D2EFL0"/>
<dbReference type="Pfam" id="PF12796">
    <property type="entry name" value="Ank_2"/>
    <property type="match status" value="1"/>
</dbReference>
<proteinExistence type="predicted"/>
<evidence type="ECO:0000313" key="5">
    <source>
        <dbReference type="EMBL" id="KIW73107.1"/>
    </source>
</evidence>
<gene>
    <name evidence="5" type="ORF">PV04_01251</name>
</gene>
<evidence type="ECO:0000256" key="1">
    <source>
        <dbReference type="ARBA" id="ARBA00022737"/>
    </source>
</evidence>